<accession>X1DXY0</accession>
<evidence type="ECO:0000313" key="2">
    <source>
        <dbReference type="EMBL" id="GAH25127.1"/>
    </source>
</evidence>
<dbReference type="SUPFAM" id="SSF53067">
    <property type="entry name" value="Actin-like ATPase domain"/>
    <property type="match status" value="2"/>
</dbReference>
<dbReference type="Pfam" id="PF02782">
    <property type="entry name" value="FGGY_C"/>
    <property type="match status" value="1"/>
</dbReference>
<dbReference type="InterPro" id="IPR043129">
    <property type="entry name" value="ATPase_NBD"/>
</dbReference>
<dbReference type="InterPro" id="IPR018485">
    <property type="entry name" value="FGGY_C"/>
</dbReference>
<protein>
    <recommendedName>
        <fullName evidence="1">Carbohydrate kinase FGGY C-terminal domain-containing protein</fullName>
    </recommendedName>
</protein>
<organism evidence="2">
    <name type="scientific">marine sediment metagenome</name>
    <dbReference type="NCBI Taxonomy" id="412755"/>
    <lineage>
        <taxon>unclassified sequences</taxon>
        <taxon>metagenomes</taxon>
        <taxon>ecological metagenomes</taxon>
    </lineage>
</organism>
<dbReference type="GO" id="GO:0005975">
    <property type="term" value="P:carbohydrate metabolic process"/>
    <property type="evidence" value="ECO:0007669"/>
    <property type="project" value="InterPro"/>
</dbReference>
<evidence type="ECO:0000259" key="1">
    <source>
        <dbReference type="Pfam" id="PF02782"/>
    </source>
</evidence>
<gene>
    <name evidence="2" type="ORF">S03H2_02412</name>
</gene>
<reference evidence="2" key="1">
    <citation type="journal article" date="2014" name="Front. Microbiol.">
        <title>High frequency of phylogenetically diverse reductive dehalogenase-homologous genes in deep subseafloor sedimentary metagenomes.</title>
        <authorList>
            <person name="Kawai M."/>
            <person name="Futagami T."/>
            <person name="Toyoda A."/>
            <person name="Takaki Y."/>
            <person name="Nishi S."/>
            <person name="Hori S."/>
            <person name="Arai W."/>
            <person name="Tsubouchi T."/>
            <person name="Morono Y."/>
            <person name="Uchiyama I."/>
            <person name="Ito T."/>
            <person name="Fujiyama A."/>
            <person name="Inagaki F."/>
            <person name="Takami H."/>
        </authorList>
    </citation>
    <scope>NUCLEOTIDE SEQUENCE</scope>
    <source>
        <strain evidence="2">Expedition CK06-06</strain>
    </source>
</reference>
<dbReference type="AlphaFoldDB" id="X1DXY0"/>
<dbReference type="EMBL" id="BARU01000803">
    <property type="protein sequence ID" value="GAH25127.1"/>
    <property type="molecule type" value="Genomic_DNA"/>
</dbReference>
<dbReference type="Gene3D" id="3.30.420.40">
    <property type="match status" value="2"/>
</dbReference>
<dbReference type="GO" id="GO:0016301">
    <property type="term" value="F:kinase activity"/>
    <property type="evidence" value="ECO:0007669"/>
    <property type="project" value="InterPro"/>
</dbReference>
<proteinExistence type="predicted"/>
<name>X1DXY0_9ZZZZ</name>
<comment type="caution">
    <text evidence="2">The sequence shown here is derived from an EMBL/GenBank/DDBJ whole genome shotgun (WGS) entry which is preliminary data.</text>
</comment>
<sequence>MYNQKEGRWEDRIFDRLDLPKDIFPDIIKPGEKIDNISNKVCSELEIETMPVIAPAAHDTSSAVAGIPVVNKNKNWAFISMGTWCIIGKETESPIINDQAFNAGFSNEGGVEGINLFVNHITGLWIIQQCREKWIKDSSKLISWEEIVKLSSTARPFKSFINVNDPIFAQTQVNMPKTINKYCKDKGQALPESIGEISRCIYESLAMKFKHDLNKLEELTGKKNRNSPSCGRRNSK</sequence>
<feature type="domain" description="Carbohydrate kinase FGGY C-terminal" evidence="1">
    <location>
        <begin position="78"/>
        <end position="224"/>
    </location>
</feature>